<dbReference type="Gene3D" id="2.60.40.1080">
    <property type="match status" value="1"/>
</dbReference>
<comment type="caution">
    <text evidence="1">The sequence shown here is derived from an EMBL/GenBank/DDBJ whole genome shotgun (WGS) entry which is preliminary data.</text>
</comment>
<gene>
    <name evidence="1" type="ORF">K8V88_00400</name>
</gene>
<evidence type="ECO:0008006" key="3">
    <source>
        <dbReference type="Google" id="ProtNLM"/>
    </source>
</evidence>
<sequence length="496" mass="54831">KVAAVHALDKHVSATDVEVSVDDDYIYNYDSEITTTSTYAHAKVTPTNFTGDIKWSIDNTDLATIDEESGLITANTRTKSGVVTVTATAINNDGTKVSGSVEVTVGGGLEDQTVKAGETAKFELMGNIGEFDEQEDMNYSIRWFKEDPITHEQSEIEVGNNATSHTTPKTTLNDDGTLFFAYITVKANNKTYEYTTNEATLHVIPDGGPDITLDDSLENKTYSNTSDNSTNLYDVNKDDEVVFKTDIVNNSSSGQLKNASYNLPLRAGTIIKKVTLDDQELSDTDYEVKTNSDTDELTLVVKNINLGIHKTASLVVDTKVSDVNKRETYRTIGYLVGKDDSGNDIQKISAPRSLNLTTNKLEYTIKDIDYGSIKPIGNDQVIFRQNNESNWPDNVMDVDDMRRDKTPITLSVSQDSDFVSEDSKNTLAGHLKFFDDDYEQDLLTGSVIVSQTKSGQEMTSLSWQADKGILLELDNKQLNASGNYETKLNWVFTDSI</sequence>
<name>A0A921HQG3_9LACO</name>
<evidence type="ECO:0000313" key="1">
    <source>
        <dbReference type="EMBL" id="HJF85877.1"/>
    </source>
</evidence>
<reference evidence="1" key="1">
    <citation type="journal article" date="2021" name="PeerJ">
        <title>Extensive microbial diversity within the chicken gut microbiome revealed by metagenomics and culture.</title>
        <authorList>
            <person name="Gilroy R."/>
            <person name="Ravi A."/>
            <person name="Getino M."/>
            <person name="Pursley I."/>
            <person name="Horton D.L."/>
            <person name="Alikhan N.F."/>
            <person name="Baker D."/>
            <person name="Gharbi K."/>
            <person name="Hall N."/>
            <person name="Watson M."/>
            <person name="Adriaenssens E.M."/>
            <person name="Foster-Nyarko E."/>
            <person name="Jarju S."/>
            <person name="Secka A."/>
            <person name="Antonio M."/>
            <person name="Oren A."/>
            <person name="Chaudhuri R.R."/>
            <person name="La Ragione R."/>
            <person name="Hildebrand F."/>
            <person name="Pallen M.J."/>
        </authorList>
    </citation>
    <scope>NUCLEOTIDE SEQUENCE</scope>
    <source>
        <strain evidence="1">7886</strain>
    </source>
</reference>
<dbReference type="EMBL" id="DYWC01000013">
    <property type="protein sequence ID" value="HJF85877.1"/>
    <property type="molecule type" value="Genomic_DNA"/>
</dbReference>
<organism evidence="1 2">
    <name type="scientific">Companilactobacillus farciminis</name>
    <dbReference type="NCBI Taxonomy" id="1612"/>
    <lineage>
        <taxon>Bacteria</taxon>
        <taxon>Bacillati</taxon>
        <taxon>Bacillota</taxon>
        <taxon>Bacilli</taxon>
        <taxon>Lactobacillales</taxon>
        <taxon>Lactobacillaceae</taxon>
        <taxon>Companilactobacillus</taxon>
    </lineage>
</organism>
<accession>A0A921HQG3</accession>
<evidence type="ECO:0000313" key="2">
    <source>
        <dbReference type="Proteomes" id="UP000747013"/>
    </source>
</evidence>
<feature type="non-terminal residue" evidence="1">
    <location>
        <position position="1"/>
    </location>
</feature>
<dbReference type="Proteomes" id="UP000747013">
    <property type="component" value="Unassembled WGS sequence"/>
</dbReference>
<dbReference type="SUPFAM" id="SSF49373">
    <property type="entry name" value="Invasin/intimin cell-adhesion fragments"/>
    <property type="match status" value="1"/>
</dbReference>
<dbReference type="AlphaFoldDB" id="A0A921HQG3"/>
<dbReference type="InterPro" id="IPR008964">
    <property type="entry name" value="Invasin/intimin_cell_adhesion"/>
</dbReference>
<protein>
    <recommendedName>
        <fullName evidence="3">BIG2 domain-containing protein</fullName>
    </recommendedName>
</protein>
<reference evidence="1" key="2">
    <citation type="submission" date="2021-09" db="EMBL/GenBank/DDBJ databases">
        <authorList>
            <person name="Gilroy R."/>
        </authorList>
    </citation>
    <scope>NUCLEOTIDE SEQUENCE</scope>
    <source>
        <strain evidence="1">7886</strain>
    </source>
</reference>
<proteinExistence type="predicted"/>